<dbReference type="EMBL" id="SJST01000002">
    <property type="protein sequence ID" value="TCD15305.1"/>
    <property type="molecule type" value="Genomic_DNA"/>
</dbReference>
<comment type="caution">
    <text evidence="3">The sequence shown here is derived from an EMBL/GenBank/DDBJ whole genome shotgun (WGS) entry which is preliminary data.</text>
</comment>
<evidence type="ECO:0000313" key="4">
    <source>
        <dbReference type="Proteomes" id="UP000291301"/>
    </source>
</evidence>
<feature type="transmembrane region" description="Helical" evidence="1">
    <location>
        <begin position="21"/>
        <end position="38"/>
    </location>
</feature>
<dbReference type="Proteomes" id="UP000291301">
    <property type="component" value="Unassembled WGS sequence"/>
</dbReference>
<protein>
    <submittedName>
        <fullName evidence="3">DUF1206 domain-containing protein</fullName>
    </submittedName>
</protein>
<dbReference type="RefSeq" id="WP_131567283.1">
    <property type="nucleotide sequence ID" value="NZ_JAINFK010000004.1"/>
</dbReference>
<feature type="domain" description="DUF1206" evidence="2">
    <location>
        <begin position="15"/>
        <end position="80"/>
    </location>
</feature>
<dbReference type="OrthoDB" id="5702018at2"/>
<evidence type="ECO:0000313" key="3">
    <source>
        <dbReference type="EMBL" id="TCD15305.1"/>
    </source>
</evidence>
<proteinExistence type="predicted"/>
<feature type="transmembrane region" description="Helical" evidence="1">
    <location>
        <begin position="97"/>
        <end position="119"/>
    </location>
</feature>
<keyword evidence="1" id="KW-0472">Membrane</keyword>
<feature type="transmembrane region" description="Helical" evidence="1">
    <location>
        <begin position="139"/>
        <end position="165"/>
    </location>
</feature>
<organism evidence="3 4">
    <name type="scientific">Oricola cellulosilytica</name>
    <dbReference type="NCBI Taxonomy" id="1429082"/>
    <lineage>
        <taxon>Bacteria</taxon>
        <taxon>Pseudomonadati</taxon>
        <taxon>Pseudomonadota</taxon>
        <taxon>Alphaproteobacteria</taxon>
        <taxon>Hyphomicrobiales</taxon>
        <taxon>Ahrensiaceae</taxon>
        <taxon>Oricola</taxon>
    </lineage>
</organism>
<feature type="transmembrane region" description="Helical" evidence="1">
    <location>
        <begin position="58"/>
        <end position="76"/>
    </location>
</feature>
<evidence type="ECO:0000256" key="1">
    <source>
        <dbReference type="SAM" id="Phobius"/>
    </source>
</evidence>
<accession>A0A4R0PFW2</accession>
<dbReference type="AlphaFoldDB" id="A0A4R0PFW2"/>
<feature type="domain" description="DUF1206" evidence="2">
    <location>
        <begin position="193"/>
        <end position="262"/>
    </location>
</feature>
<dbReference type="Pfam" id="PF06724">
    <property type="entry name" value="DUF1206"/>
    <property type="match status" value="2"/>
</dbReference>
<keyword evidence="1" id="KW-0812">Transmembrane</keyword>
<keyword evidence="1" id="KW-1133">Transmembrane helix</keyword>
<feature type="transmembrane region" description="Helical" evidence="1">
    <location>
        <begin position="185"/>
        <end position="210"/>
    </location>
</feature>
<sequence length="269" mass="28177">MDTAKPWIKPLARMGYAARGLVYFIIGLFAILAAAGAAQEKDSRGALQTLLEQPFGTVLVAVLILGLVGYVVWRLIQGIMDTDDHGTGAKGMAVRGGLLVSAFTYATLALLALDMLGVIPGSGGGSGSSGGSGSLSDFVAGFVGESIVSLGLAIIFLGVAGAHFWKAFKQKYAEHFEANEDAMKVIHPVSITGLAARGFVFAIIAVLFFYRFLNAGDSGDTPGLKDALEFVQGMPAGQYLLAATGIGLLAFSAYSFAESRWRRINVEDA</sequence>
<gene>
    <name evidence="3" type="ORF">E0D97_07150</name>
</gene>
<reference evidence="3 4" key="1">
    <citation type="journal article" date="2015" name="Antonie Van Leeuwenhoek">
        <title>Oricola cellulosilytica gen. nov., sp. nov., a cellulose-degrading bacterium of the family Phyllobacteriaceae isolated from surface seashore water, and emended descriptions of Mesorhizobium loti and Phyllobacterium myrsinacearum.</title>
        <authorList>
            <person name="Hameed A."/>
            <person name="Shahina M."/>
            <person name="Lai W.A."/>
            <person name="Lin S.Y."/>
            <person name="Young L.S."/>
            <person name="Liu Y.C."/>
            <person name="Hsu Y.H."/>
            <person name="Young C.C."/>
        </authorList>
    </citation>
    <scope>NUCLEOTIDE SEQUENCE [LARGE SCALE GENOMIC DNA]</scope>
    <source>
        <strain evidence="3 4">KCTC 52183</strain>
    </source>
</reference>
<feature type="transmembrane region" description="Helical" evidence="1">
    <location>
        <begin position="239"/>
        <end position="257"/>
    </location>
</feature>
<evidence type="ECO:0000259" key="2">
    <source>
        <dbReference type="Pfam" id="PF06724"/>
    </source>
</evidence>
<name>A0A4R0PFW2_9HYPH</name>
<keyword evidence="4" id="KW-1185">Reference proteome</keyword>
<dbReference type="InterPro" id="IPR009597">
    <property type="entry name" value="DUF1206"/>
</dbReference>